<feature type="transmembrane region" description="Helical" evidence="2">
    <location>
        <begin position="398"/>
        <end position="420"/>
    </location>
</feature>
<evidence type="ECO:0000256" key="2">
    <source>
        <dbReference type="SAM" id="Phobius"/>
    </source>
</evidence>
<dbReference type="Proteomes" id="UP000001542">
    <property type="component" value="Unassembled WGS sequence"/>
</dbReference>
<dbReference type="GO" id="GO:0005634">
    <property type="term" value="C:nucleus"/>
    <property type="evidence" value="ECO:0007669"/>
    <property type="project" value="InterPro"/>
</dbReference>
<dbReference type="STRING" id="5722.A2FCZ0"/>
<dbReference type="InterPro" id="IPR027107">
    <property type="entry name" value="Tuberin/Ral-act_asu"/>
</dbReference>
<dbReference type="GO" id="GO:0005096">
    <property type="term" value="F:GTPase activator activity"/>
    <property type="evidence" value="ECO:0000318"/>
    <property type="project" value="GO_Central"/>
</dbReference>
<dbReference type="EMBL" id="DS113724">
    <property type="protein sequence ID" value="EAX97228.1"/>
    <property type="molecule type" value="Genomic_DNA"/>
</dbReference>
<dbReference type="PANTHER" id="PTHR10063">
    <property type="entry name" value="TUBERIN"/>
    <property type="match status" value="1"/>
</dbReference>
<evidence type="ECO:0000313" key="4">
    <source>
        <dbReference type="EMBL" id="EAX97228.1"/>
    </source>
</evidence>
<evidence type="ECO:0000313" key="5">
    <source>
        <dbReference type="Proteomes" id="UP000001542"/>
    </source>
</evidence>
<dbReference type="VEuPathDB" id="TrichDB:TVAG_196720"/>
<organism evidence="4 5">
    <name type="scientific">Trichomonas vaginalis (strain ATCC PRA-98 / G3)</name>
    <dbReference type="NCBI Taxonomy" id="412133"/>
    <lineage>
        <taxon>Eukaryota</taxon>
        <taxon>Metamonada</taxon>
        <taxon>Parabasalia</taxon>
        <taxon>Trichomonadida</taxon>
        <taxon>Trichomonadidae</taxon>
        <taxon>Trichomonas</taxon>
    </lineage>
</organism>
<dbReference type="AlphaFoldDB" id="A2FCZ0"/>
<dbReference type="OrthoDB" id="19311at2759"/>
<dbReference type="eggNOG" id="KOG3686">
    <property type="taxonomic scope" value="Eukaryota"/>
</dbReference>
<keyword evidence="2" id="KW-0472">Membrane</keyword>
<dbReference type="Pfam" id="PF02145">
    <property type="entry name" value="Rap_GAP"/>
    <property type="match status" value="1"/>
</dbReference>
<dbReference type="RefSeq" id="XP_001310158.1">
    <property type="nucleotide sequence ID" value="XM_001310157.1"/>
</dbReference>
<dbReference type="GO" id="GO:0051056">
    <property type="term" value="P:regulation of small GTPase mediated signal transduction"/>
    <property type="evidence" value="ECO:0007669"/>
    <property type="project" value="InterPro"/>
</dbReference>
<proteinExistence type="predicted"/>
<evidence type="ECO:0000259" key="3">
    <source>
        <dbReference type="PROSITE" id="PS50085"/>
    </source>
</evidence>
<dbReference type="InterPro" id="IPR035974">
    <property type="entry name" value="Rap/Ran-GAP_sf"/>
</dbReference>
<dbReference type="KEGG" id="tva:4755009"/>
<sequence>MKNVLDGLDMILKAVDLGDSSTMNTVAMEYVALLNAELENLLNYKQKCGSSSEGLIIKYIKAISKLINYKISSNSIDSGFDFRILFDLFPKTLISQSNNYTDKLWKAYVDLFSLLFHIPVINHNQFEIPISNIFHYGAPTQGNLYVNFFIRRFEVILNAIFENYPTTITLWLNFLSQTVFYKFFNYYNGNVNSSQLLLDQPLPSKFYDSILDLMQSRQFIDFYEIFNHENTFPTHFLFLLHLIIKIEDENHKKYPKQVDILAKKWTNLDTVYKQEVLRLFKNNCPQEMINLLILLSRKTVLSLQPLVRNYTDGNSLIEREKFPVYQSIMSEFQNNYLFIIDRHPSFQQCDLNCIVKDFFTTIPIIGLVFYFNILFNFKVENADMFSLPKECMNSIPPAVSILASQVFMSIVGCCFSPILFDFSIDPVTSYVNKVNGKVSRGKAAPQNFLPDMEKIFTDNFVFSMKLLSIYNKEMLKPVLDFAGLNRILFSPLVIIGWTYDKALKWIKNFINFQPQSIETFLTILNEIQKIIPIYLQKNHNFVFQNFFPQIIYYLDKYSPSSMIFDAISNFAKLDGVASSTIADPMIAHSWISVLCKFLCSTDNNTVSVAFRSAIQSIIKFLPQSMILITLILHILVKRVDIISFEEIEQYILNSYVICGYYLPKVDKIFDLEAVSKNWPKNSYKPKLVRDSINDFENQSFSIQKTLISQLGNSFKAKSFNSTASVYVQEAIEPGSPLLDFIMRSFEIYFTSNDSKIDIRLLSLLSSQYIGKNSPNSHFIRKFCKYMLDEFESTDDPRDRWLLFLALSHLVKLGVIDIKKLTKKLHSLHVHDNKSLQTMVEAFPFIFDKKPYYSDRQEPTDVILSIDNSKLFQVSVIDEETHILDSRTVNFVDSRKITNISKKPVISQNNISLPEEENDSIDEIENEDHNVFRTYFFEKFNCQETSPTNFEIFSSSRKESTEFNLDVRPPINLVSVQSPETSRFSEIISKVPSFSPIYWSLYKFANMRVFDCTPSSLRETKAIFQSGTREEIKIGVLYVKDGQFTQNEILANKHQDASLSYDKFVRSLGTPVSLKDHLYFNAKLDQSVSPFSIFYSDDEYDVMFHVSTLMKTSDDDPQQLAKKRHIGNDNVHIVWCENKSGYDPDTILSNFNDAHIIVYPFNDDLYHVVVHKKNKNLEFGPLPSGVLVKSRALAPLVRMTAINADRVVRKDLDQMPDKRFASLMKPLCG</sequence>
<dbReference type="GO" id="GO:0005737">
    <property type="term" value="C:cytoplasm"/>
    <property type="evidence" value="ECO:0000318"/>
    <property type="project" value="GO_Central"/>
</dbReference>
<dbReference type="InterPro" id="IPR000331">
    <property type="entry name" value="Rap/Ran_GAP_dom"/>
</dbReference>
<dbReference type="SMR" id="A2FCZ0"/>
<gene>
    <name evidence="4" type="ORF">TVAG_196720</name>
</gene>
<dbReference type="PANTHER" id="PTHR10063:SF11">
    <property type="entry name" value="RHO GTPASE-ACTIVATING PROTEIN CG5521-RELATED"/>
    <property type="match status" value="1"/>
</dbReference>
<protein>
    <submittedName>
        <fullName evidence="4">Rap/ran-GAP family protein</fullName>
    </submittedName>
</protein>
<reference evidence="4" key="1">
    <citation type="submission" date="2006-10" db="EMBL/GenBank/DDBJ databases">
        <authorList>
            <person name="Amadeo P."/>
            <person name="Zhao Q."/>
            <person name="Wortman J."/>
            <person name="Fraser-Liggett C."/>
            <person name="Carlton J."/>
        </authorList>
    </citation>
    <scope>NUCLEOTIDE SEQUENCE</scope>
    <source>
        <strain evidence="4">G3</strain>
    </source>
</reference>
<dbReference type="FunFam" id="3.40.50.11210:FF:000001">
    <property type="entry name" value="Ral GTPase-activating protein subunit alpha-1 isoform 1"/>
    <property type="match status" value="1"/>
</dbReference>
<feature type="domain" description="Rap-GAP" evidence="3">
    <location>
        <begin position="1019"/>
        <end position="1228"/>
    </location>
</feature>
<keyword evidence="2" id="KW-1133">Transmembrane helix</keyword>
<feature type="transmembrane region" description="Helical" evidence="2">
    <location>
        <begin position="358"/>
        <end position="377"/>
    </location>
</feature>
<keyword evidence="2" id="KW-0812">Transmembrane</keyword>
<dbReference type="SUPFAM" id="SSF111347">
    <property type="entry name" value="Rap/Ran-GAP"/>
    <property type="match status" value="1"/>
</dbReference>
<keyword evidence="5" id="KW-1185">Reference proteome</keyword>
<evidence type="ECO:0000256" key="1">
    <source>
        <dbReference type="ARBA" id="ARBA00022468"/>
    </source>
</evidence>
<accession>A2FCZ0</accession>
<dbReference type="InParanoid" id="A2FCZ0"/>
<dbReference type="Gene3D" id="3.40.50.11210">
    <property type="entry name" value="Rap/Ran-GAP"/>
    <property type="match status" value="1"/>
</dbReference>
<keyword evidence="1" id="KW-0343">GTPase activation</keyword>
<name>A2FCZ0_TRIV3</name>
<dbReference type="PROSITE" id="PS50085">
    <property type="entry name" value="RAPGAP"/>
    <property type="match status" value="1"/>
</dbReference>
<reference evidence="4" key="2">
    <citation type="journal article" date="2007" name="Science">
        <title>Draft genome sequence of the sexually transmitted pathogen Trichomonas vaginalis.</title>
        <authorList>
            <person name="Carlton J.M."/>
            <person name="Hirt R.P."/>
            <person name="Silva J.C."/>
            <person name="Delcher A.L."/>
            <person name="Schatz M."/>
            <person name="Zhao Q."/>
            <person name="Wortman J.R."/>
            <person name="Bidwell S.L."/>
            <person name="Alsmark U.C.M."/>
            <person name="Besteiro S."/>
            <person name="Sicheritz-Ponten T."/>
            <person name="Noel C.J."/>
            <person name="Dacks J.B."/>
            <person name="Foster P.G."/>
            <person name="Simillion C."/>
            <person name="Van de Peer Y."/>
            <person name="Miranda-Saavedra D."/>
            <person name="Barton G.J."/>
            <person name="Westrop G.D."/>
            <person name="Mueller S."/>
            <person name="Dessi D."/>
            <person name="Fiori P.L."/>
            <person name="Ren Q."/>
            <person name="Paulsen I."/>
            <person name="Zhang H."/>
            <person name="Bastida-Corcuera F.D."/>
            <person name="Simoes-Barbosa A."/>
            <person name="Brown M.T."/>
            <person name="Hayes R.D."/>
            <person name="Mukherjee M."/>
            <person name="Okumura C.Y."/>
            <person name="Schneider R."/>
            <person name="Smith A.J."/>
            <person name="Vanacova S."/>
            <person name="Villalvazo M."/>
            <person name="Haas B.J."/>
            <person name="Pertea M."/>
            <person name="Feldblyum T.V."/>
            <person name="Utterback T.R."/>
            <person name="Shu C.L."/>
            <person name="Osoegawa K."/>
            <person name="de Jong P.J."/>
            <person name="Hrdy I."/>
            <person name="Horvathova L."/>
            <person name="Zubacova Z."/>
            <person name="Dolezal P."/>
            <person name="Malik S.B."/>
            <person name="Logsdon J.M. Jr."/>
            <person name="Henze K."/>
            <person name="Gupta A."/>
            <person name="Wang C.C."/>
            <person name="Dunne R.L."/>
            <person name="Upcroft J.A."/>
            <person name="Upcroft P."/>
            <person name="White O."/>
            <person name="Salzberg S.L."/>
            <person name="Tang P."/>
            <person name="Chiu C.-H."/>
            <person name="Lee Y.-S."/>
            <person name="Embley T.M."/>
            <person name="Coombs G.H."/>
            <person name="Mottram J.C."/>
            <person name="Tachezy J."/>
            <person name="Fraser-Liggett C.M."/>
            <person name="Johnson P.J."/>
        </authorList>
    </citation>
    <scope>NUCLEOTIDE SEQUENCE [LARGE SCALE GENOMIC DNA]</scope>
    <source>
        <strain evidence="4">G3</strain>
    </source>
</reference>
<dbReference type="VEuPathDB" id="TrichDB:TVAGG3_0705370"/>